<organism evidence="1 2">
    <name type="scientific">Streptosporangium lutulentum</name>
    <dbReference type="NCBI Taxonomy" id="1461250"/>
    <lineage>
        <taxon>Bacteria</taxon>
        <taxon>Bacillati</taxon>
        <taxon>Actinomycetota</taxon>
        <taxon>Actinomycetes</taxon>
        <taxon>Streptosporangiales</taxon>
        <taxon>Streptosporangiaceae</taxon>
        <taxon>Streptosporangium</taxon>
    </lineage>
</organism>
<comment type="caution">
    <text evidence="1">The sequence shown here is derived from an EMBL/GenBank/DDBJ whole genome shotgun (WGS) entry which is preliminary data.</text>
</comment>
<dbReference type="Gene3D" id="3.10.450.50">
    <property type="match status" value="1"/>
</dbReference>
<dbReference type="Pfam" id="PF07366">
    <property type="entry name" value="SnoaL"/>
    <property type="match status" value="1"/>
</dbReference>
<sequence>MLEQDQFGGLVVFDDQEVADGLIAAFNAHDSEAATRFFGPRASYVCPGGVAEGREEIASYFDLYFEGLPDIRVVPHDKVACGDLVVCEWIITGTHTGPFLLPSGGIIQATGRRIAVRGCDVRTMDNGAIASQRVYYDQLEMLNQFNILCMPE</sequence>
<dbReference type="InterPro" id="IPR032710">
    <property type="entry name" value="NTF2-like_dom_sf"/>
</dbReference>
<dbReference type="SUPFAM" id="SSF54427">
    <property type="entry name" value="NTF2-like"/>
    <property type="match status" value="1"/>
</dbReference>
<evidence type="ECO:0000313" key="2">
    <source>
        <dbReference type="Proteomes" id="UP001225356"/>
    </source>
</evidence>
<dbReference type="RefSeq" id="WP_307567130.1">
    <property type="nucleotide sequence ID" value="NZ_JAUSQU010000001.1"/>
</dbReference>
<protein>
    <submittedName>
        <fullName evidence="1">Ketosteroid isomerase-like protein</fullName>
    </submittedName>
</protein>
<dbReference type="EMBL" id="JAUSQU010000001">
    <property type="protein sequence ID" value="MDP9849335.1"/>
    <property type="molecule type" value="Genomic_DNA"/>
</dbReference>
<keyword evidence="2" id="KW-1185">Reference proteome</keyword>
<reference evidence="1 2" key="1">
    <citation type="submission" date="2023-07" db="EMBL/GenBank/DDBJ databases">
        <title>Sequencing the genomes of 1000 actinobacteria strains.</title>
        <authorList>
            <person name="Klenk H.-P."/>
        </authorList>
    </citation>
    <scope>NUCLEOTIDE SEQUENCE [LARGE SCALE GENOMIC DNA]</scope>
    <source>
        <strain evidence="1 2">DSM 46740</strain>
    </source>
</reference>
<evidence type="ECO:0000313" key="1">
    <source>
        <dbReference type="EMBL" id="MDP9849335.1"/>
    </source>
</evidence>
<proteinExistence type="predicted"/>
<accession>A0ABT9QSD4</accession>
<dbReference type="InterPro" id="IPR009959">
    <property type="entry name" value="Cyclase_SnoaL-like"/>
</dbReference>
<gene>
    <name evidence="1" type="ORF">J2853_008546</name>
</gene>
<dbReference type="Proteomes" id="UP001225356">
    <property type="component" value="Unassembled WGS sequence"/>
</dbReference>
<name>A0ABT9QSD4_9ACTN</name>
<dbReference type="PANTHER" id="PTHR38436:SF1">
    <property type="entry name" value="ESTER CYCLASE"/>
    <property type="match status" value="1"/>
</dbReference>
<dbReference type="PANTHER" id="PTHR38436">
    <property type="entry name" value="POLYKETIDE CYCLASE SNOAL-LIKE DOMAIN"/>
    <property type="match status" value="1"/>
</dbReference>